<dbReference type="GO" id="GO:0045259">
    <property type="term" value="C:proton-transporting ATP synthase complex"/>
    <property type="evidence" value="ECO:0007669"/>
    <property type="project" value="UniProtKB-KW"/>
</dbReference>
<dbReference type="SUPFAM" id="SSF161065">
    <property type="entry name" value="ATP synthase D chain-like"/>
    <property type="match status" value="1"/>
</dbReference>
<evidence type="ECO:0000313" key="12">
    <source>
        <dbReference type="EMBL" id="KAL0822189.1"/>
    </source>
</evidence>
<comment type="caution">
    <text evidence="12">The sequence shown here is derived from an EMBL/GenBank/DDBJ whole genome shotgun (WGS) entry which is preliminary data.</text>
</comment>
<dbReference type="InterPro" id="IPR008689">
    <property type="entry name" value="ATP_synth_F0_dsu_mt"/>
</dbReference>
<evidence type="ECO:0000256" key="8">
    <source>
        <dbReference type="ARBA" id="ARBA00023128"/>
    </source>
</evidence>
<keyword evidence="9 10" id="KW-0472">Membrane</keyword>
<organism evidence="12 15">
    <name type="scientific">Loxostege sticticalis</name>
    <name type="common">Beet webworm moth</name>
    <dbReference type="NCBI Taxonomy" id="481309"/>
    <lineage>
        <taxon>Eukaryota</taxon>
        <taxon>Metazoa</taxon>
        <taxon>Ecdysozoa</taxon>
        <taxon>Arthropoda</taxon>
        <taxon>Hexapoda</taxon>
        <taxon>Insecta</taxon>
        <taxon>Pterygota</taxon>
        <taxon>Neoptera</taxon>
        <taxon>Endopterygota</taxon>
        <taxon>Lepidoptera</taxon>
        <taxon>Glossata</taxon>
        <taxon>Ditrysia</taxon>
        <taxon>Pyraloidea</taxon>
        <taxon>Crambidae</taxon>
        <taxon>Pyraustinae</taxon>
        <taxon>Loxostege</taxon>
    </lineage>
</organism>
<dbReference type="Proteomes" id="UP001549921">
    <property type="component" value="Unassembled WGS sequence"/>
</dbReference>
<dbReference type="AlphaFoldDB" id="A0ABD0SQS2"/>
<keyword evidence="14" id="KW-1185">Reference proteome</keyword>
<dbReference type="Gene3D" id="6.10.280.70">
    <property type="match status" value="1"/>
</dbReference>
<evidence type="ECO:0000256" key="1">
    <source>
        <dbReference type="ARBA" id="ARBA00004273"/>
    </source>
</evidence>
<accession>A0ABD0SQS2</accession>
<evidence type="ECO:0000256" key="4">
    <source>
        <dbReference type="ARBA" id="ARBA00022547"/>
    </source>
</evidence>
<protein>
    <recommendedName>
        <fullName evidence="10">ATP synthase subunit d, mitochondrial</fullName>
    </recommendedName>
</protein>
<dbReference type="EMBL" id="JBEDNZ010000016">
    <property type="protein sequence ID" value="KAL0822189.1"/>
    <property type="molecule type" value="Genomic_DNA"/>
</dbReference>
<comment type="function">
    <text evidence="10">Mitochondrial membrane ATP synthase (F(1)F(0) ATP synthase or Complex V) produces ATP from ADP in the presence of a proton gradient across the membrane which is generated by electron transport complexes of the respiratory chain. F-type ATPases consist of two structural domains, F(1) - containing the extramembraneous catalytic core, and F(0) - containing the membrane proton channel, linked together by a central stalk and a peripheral stalk. During catalysis, ATP synthesis in the catalytic domain of F(1) is coupled via a rotary mechanism of the central stalk subunits to proton translocation.</text>
</comment>
<keyword evidence="5 10" id="KW-0375">Hydrogen ion transport</keyword>
<keyword evidence="7 10" id="KW-0406">Ion transport</keyword>
<proteinExistence type="inferred from homology"/>
<dbReference type="GO" id="GO:1902600">
    <property type="term" value="P:proton transmembrane transport"/>
    <property type="evidence" value="ECO:0007669"/>
    <property type="project" value="UniProtKB-KW"/>
</dbReference>
<dbReference type="PIRSF" id="PIRSF005514">
    <property type="entry name" value="ATPase_F0_D_mt"/>
    <property type="match status" value="1"/>
</dbReference>
<evidence type="ECO:0000256" key="10">
    <source>
        <dbReference type="PIRNR" id="PIRNR005514"/>
    </source>
</evidence>
<evidence type="ECO:0000256" key="2">
    <source>
        <dbReference type="ARBA" id="ARBA00006842"/>
    </source>
</evidence>
<dbReference type="InterPro" id="IPR036228">
    <property type="entry name" value="ATP_synth_F0_dsu_sf_mt"/>
</dbReference>
<dbReference type="Pfam" id="PF05873">
    <property type="entry name" value="Mt_ATP-synt_D"/>
    <property type="match status" value="1"/>
</dbReference>
<dbReference type="GO" id="GO:0005743">
    <property type="term" value="C:mitochondrial inner membrane"/>
    <property type="evidence" value="ECO:0007669"/>
    <property type="project" value="UniProtKB-SubCell"/>
</dbReference>
<comment type="subcellular location">
    <subcellularLocation>
        <location evidence="1 10">Mitochondrion inner membrane</location>
    </subcellularLocation>
</comment>
<evidence type="ECO:0000313" key="13">
    <source>
        <dbReference type="EMBL" id="KAL0871607.1"/>
    </source>
</evidence>
<sequence length="173" mass="19651">MAKRLSQSSVNWAALAERVPAEQKSHLTVFKVRSDGYLRRVLANPPEPPKINWSLYKQTIPIPGMVDTFQKQYEALKVPYPTDTQSAQVEAQWAEVKKAIQAFIQESNANITSFEKEISATKALLPYEQMTMEDFNEAYPDQALDSVNRPSFWPHEPEDQPGYVDPDQPASSH</sequence>
<keyword evidence="8 10" id="KW-0496">Mitochondrion</keyword>
<evidence type="ECO:0000256" key="5">
    <source>
        <dbReference type="ARBA" id="ARBA00022781"/>
    </source>
</evidence>
<evidence type="ECO:0000256" key="7">
    <source>
        <dbReference type="ARBA" id="ARBA00023065"/>
    </source>
</evidence>
<evidence type="ECO:0000256" key="9">
    <source>
        <dbReference type="ARBA" id="ARBA00023136"/>
    </source>
</evidence>
<dbReference type="GO" id="GO:0015986">
    <property type="term" value="P:proton motive force-driven ATP synthesis"/>
    <property type="evidence" value="ECO:0007669"/>
    <property type="project" value="UniProtKB-UniRule"/>
</dbReference>
<name>A0ABD0SQS2_LOXSC</name>
<reference evidence="14 15" key="1">
    <citation type="submission" date="2024-06" db="EMBL/GenBank/DDBJ databases">
        <title>A chromosome-level genome assembly of beet webworm, Loxostege sticticalis.</title>
        <authorList>
            <person name="Zhang Y."/>
        </authorList>
    </citation>
    <scope>NUCLEOTIDE SEQUENCE [LARGE SCALE GENOMIC DNA]</scope>
    <source>
        <strain evidence="13">AQ026</strain>
        <strain evidence="12">AQ028</strain>
        <tissue evidence="12">Male pupae</tissue>
        <tissue evidence="13">Whole body</tissue>
    </source>
</reference>
<evidence type="ECO:0000313" key="14">
    <source>
        <dbReference type="Proteomes" id="UP001549920"/>
    </source>
</evidence>
<dbReference type="EMBL" id="JBEUOH010000016">
    <property type="protein sequence ID" value="KAL0871607.1"/>
    <property type="molecule type" value="Genomic_DNA"/>
</dbReference>
<evidence type="ECO:0000256" key="3">
    <source>
        <dbReference type="ARBA" id="ARBA00022448"/>
    </source>
</evidence>
<evidence type="ECO:0000256" key="6">
    <source>
        <dbReference type="ARBA" id="ARBA00022792"/>
    </source>
</evidence>
<keyword evidence="3 10" id="KW-0813">Transport</keyword>
<feature type="region of interest" description="Disordered" evidence="11">
    <location>
        <begin position="146"/>
        <end position="173"/>
    </location>
</feature>
<dbReference type="Proteomes" id="UP001549920">
    <property type="component" value="Unassembled WGS sequence"/>
</dbReference>
<comment type="similarity">
    <text evidence="2 10">Belongs to the ATPase d subunit family.</text>
</comment>
<evidence type="ECO:0000313" key="15">
    <source>
        <dbReference type="Proteomes" id="UP001549921"/>
    </source>
</evidence>
<evidence type="ECO:0000256" key="11">
    <source>
        <dbReference type="SAM" id="MobiDB-lite"/>
    </source>
</evidence>
<dbReference type="PANTHER" id="PTHR12700">
    <property type="entry name" value="ATP SYNTHASE SUBUNIT D, MITOCHONDRIAL"/>
    <property type="match status" value="1"/>
</dbReference>
<keyword evidence="6 10" id="KW-0999">Mitochondrion inner membrane</keyword>
<gene>
    <name evidence="13" type="ORF">ABMA27_004137</name>
    <name evidence="12" type="ORF">ABMA28_004320</name>
</gene>
<keyword evidence="4" id="KW-0138">CF(0)</keyword>